<dbReference type="InterPro" id="IPR029063">
    <property type="entry name" value="SAM-dependent_MTases_sf"/>
</dbReference>
<evidence type="ECO:0000256" key="3">
    <source>
        <dbReference type="ARBA" id="ARBA00022679"/>
    </source>
</evidence>
<dbReference type="OrthoDB" id="9782855at2"/>
<dbReference type="Gene3D" id="3.40.50.150">
    <property type="entry name" value="Vaccinia Virus protein VP39"/>
    <property type="match status" value="1"/>
</dbReference>
<dbReference type="EC" id="2.1.1.79" evidence="6"/>
<comment type="similarity">
    <text evidence="1">Belongs to the CFA/CMAS family.</text>
</comment>
<evidence type="ECO:0000256" key="2">
    <source>
        <dbReference type="ARBA" id="ARBA00022603"/>
    </source>
</evidence>
<evidence type="ECO:0000256" key="4">
    <source>
        <dbReference type="ARBA" id="ARBA00022691"/>
    </source>
</evidence>
<name>F2NI15_DESAR</name>
<evidence type="ECO:0000313" key="7">
    <source>
        <dbReference type="Proteomes" id="UP000000483"/>
    </source>
</evidence>
<dbReference type="eggNOG" id="COG2230">
    <property type="taxonomic scope" value="Bacteria"/>
</dbReference>
<dbReference type="PANTHER" id="PTHR43667:SF1">
    <property type="entry name" value="CYCLOPROPANE-FATTY-ACYL-PHOSPHOLIPID SYNTHASE"/>
    <property type="match status" value="1"/>
</dbReference>
<dbReference type="Proteomes" id="UP000000483">
    <property type="component" value="Chromosome"/>
</dbReference>
<organism evidence="6 7">
    <name type="scientific">Desulfobacca acetoxidans (strain ATCC 700848 / DSM 11109 / ASRB2)</name>
    <dbReference type="NCBI Taxonomy" id="880072"/>
    <lineage>
        <taxon>Bacteria</taxon>
        <taxon>Pseudomonadati</taxon>
        <taxon>Thermodesulfobacteriota</taxon>
        <taxon>Desulfobaccia</taxon>
        <taxon>Desulfobaccales</taxon>
        <taxon>Desulfobaccaceae</taxon>
        <taxon>Desulfobacca</taxon>
    </lineage>
</organism>
<keyword evidence="5" id="KW-0443">Lipid metabolism</keyword>
<proteinExistence type="inferred from homology"/>
<dbReference type="PIRSF" id="PIRSF003085">
    <property type="entry name" value="CMAS"/>
    <property type="match status" value="1"/>
</dbReference>
<dbReference type="EMBL" id="CP002629">
    <property type="protein sequence ID" value="AEB09641.1"/>
    <property type="molecule type" value="Genomic_DNA"/>
</dbReference>
<dbReference type="GO" id="GO:0008610">
    <property type="term" value="P:lipid biosynthetic process"/>
    <property type="evidence" value="ECO:0007669"/>
    <property type="project" value="InterPro"/>
</dbReference>
<evidence type="ECO:0000313" key="6">
    <source>
        <dbReference type="EMBL" id="AEB09641.1"/>
    </source>
</evidence>
<keyword evidence="3 6" id="KW-0808">Transferase</keyword>
<reference evidence="7" key="2">
    <citation type="submission" date="2011-03" db="EMBL/GenBank/DDBJ databases">
        <title>The complete genome of Desulfobacca acetoxidans DSM 11109.</title>
        <authorList>
            <consortium name="US DOE Joint Genome Institute (JGI-PGF)"/>
            <person name="Lucas S."/>
            <person name="Copeland A."/>
            <person name="Lapidus A."/>
            <person name="Bruce D."/>
            <person name="Goodwin L."/>
            <person name="Pitluck S."/>
            <person name="Peters L."/>
            <person name="Kyrpides N."/>
            <person name="Mavromatis K."/>
            <person name="Ivanova N."/>
            <person name="Ovchinnikova G."/>
            <person name="Teshima H."/>
            <person name="Detter J.C."/>
            <person name="Han C."/>
            <person name="Land M."/>
            <person name="Hauser L."/>
            <person name="Markowitz V."/>
            <person name="Cheng J.-F."/>
            <person name="Hugenholtz P."/>
            <person name="Woyke T."/>
            <person name="Wu D."/>
            <person name="Spring S."/>
            <person name="Schueler E."/>
            <person name="Brambilla E."/>
            <person name="Klenk H.-P."/>
            <person name="Eisen J.A."/>
        </authorList>
    </citation>
    <scope>NUCLEOTIDE SEQUENCE [LARGE SCALE GENOMIC DNA]</scope>
    <source>
        <strain evidence="7">ATCC 700848 / DSM 11109 / ASRB2</strain>
    </source>
</reference>
<dbReference type="NCBIfam" id="NF008686">
    <property type="entry name" value="PRK11705.1"/>
    <property type="match status" value="1"/>
</dbReference>
<dbReference type="RefSeq" id="WP_013706750.1">
    <property type="nucleotide sequence ID" value="NC_015388.1"/>
</dbReference>
<dbReference type="STRING" id="880072.Desac_1801"/>
<sequence>MRSAKLIVQGLLNLADVHINGDRAWDMQVYDDRLYSRVLREGSLGLGEAYMDGWWEVQELDEFFNRVLRADLEQKVTGNWKTLLWIIGQRVMNRQKKSVAHHIGEHHYDIGNDLYTAMLDRRKVYSCGYWCHASNLDQAQEAKLDLVCRKLDLQPGQKILDIGCGWGSLAKFAAEKYQVSVIGITVSKEQLALGRELCAGLPIELRFQDYRDIEGEYDHIVSLGMVEHVGYKNFRTYMQTVYDHLKPEGLFLLHTIGSYCSSKETDPWIGKYIFPHSLVPSAVQLTRAMEKLFIIEDWHNFGLDYSKTLMAWFKNFDANWAALRPKYGDRFYRMWKYYLHASAGTFRSRKNSVWQIVLSKGGLPEGYESVR</sequence>
<dbReference type="AlphaFoldDB" id="F2NI15"/>
<dbReference type="InterPro" id="IPR003333">
    <property type="entry name" value="CMAS"/>
</dbReference>
<evidence type="ECO:0000256" key="1">
    <source>
        <dbReference type="ARBA" id="ARBA00010815"/>
    </source>
</evidence>
<dbReference type="PANTHER" id="PTHR43667">
    <property type="entry name" value="CYCLOPROPANE-FATTY-ACYL-PHOSPHOLIPID SYNTHASE"/>
    <property type="match status" value="1"/>
</dbReference>
<protein>
    <submittedName>
        <fullName evidence="6">Cyclopropane-fatty-acyl-phospholipid synthase</fullName>
        <ecNumber evidence="6">2.1.1.79</ecNumber>
    </submittedName>
</protein>
<dbReference type="HOGENOM" id="CLU_026434_6_0_7"/>
<dbReference type="CDD" id="cd02440">
    <property type="entry name" value="AdoMet_MTases"/>
    <property type="match status" value="1"/>
</dbReference>
<dbReference type="GO" id="GO:0008825">
    <property type="term" value="F:cyclopropane-fatty-acyl-phospholipid synthase activity"/>
    <property type="evidence" value="ECO:0007669"/>
    <property type="project" value="UniProtKB-EC"/>
</dbReference>
<evidence type="ECO:0000256" key="5">
    <source>
        <dbReference type="ARBA" id="ARBA00023098"/>
    </source>
</evidence>
<keyword evidence="4" id="KW-0949">S-adenosyl-L-methionine</keyword>
<accession>F2NI15</accession>
<reference evidence="6 7" key="1">
    <citation type="journal article" date="2011" name="Stand. Genomic Sci.">
        <title>Complete genome sequence of the acetate-degrading sulfate reducer Desulfobacca acetoxidans type strain (ASRB2).</title>
        <authorList>
            <person name="Goker M."/>
            <person name="Teshima H."/>
            <person name="Lapidus A."/>
            <person name="Nolan M."/>
            <person name="Lucas S."/>
            <person name="Hammon N."/>
            <person name="Deshpande S."/>
            <person name="Cheng J.F."/>
            <person name="Tapia R."/>
            <person name="Han C."/>
            <person name="Goodwin L."/>
            <person name="Pitluck S."/>
            <person name="Huntemann M."/>
            <person name="Liolios K."/>
            <person name="Ivanova N."/>
            <person name="Pagani I."/>
            <person name="Mavromatis K."/>
            <person name="Ovchinikova G."/>
            <person name="Pati A."/>
            <person name="Chen A."/>
            <person name="Palaniappan K."/>
            <person name="Land M."/>
            <person name="Hauser L."/>
            <person name="Brambilla E.M."/>
            <person name="Rohde M."/>
            <person name="Spring S."/>
            <person name="Detter J.C."/>
            <person name="Woyke T."/>
            <person name="Bristow J."/>
            <person name="Eisen J.A."/>
            <person name="Markowitz V."/>
            <person name="Hugenholtz P."/>
            <person name="Kyrpides N.C."/>
            <person name="Klenk H.P."/>
        </authorList>
    </citation>
    <scope>NUCLEOTIDE SEQUENCE [LARGE SCALE GENOMIC DNA]</scope>
    <source>
        <strain evidence="7">ATCC 700848 / DSM 11109 / ASRB2</strain>
    </source>
</reference>
<dbReference type="InterPro" id="IPR050723">
    <property type="entry name" value="CFA/CMAS"/>
</dbReference>
<dbReference type="SUPFAM" id="SSF53335">
    <property type="entry name" value="S-adenosyl-L-methionine-dependent methyltransferases"/>
    <property type="match status" value="1"/>
</dbReference>
<keyword evidence="7" id="KW-1185">Reference proteome</keyword>
<gene>
    <name evidence="6" type="ordered locus">Desac_1801</name>
</gene>
<keyword evidence="2 6" id="KW-0489">Methyltransferase</keyword>
<dbReference type="KEGG" id="dao:Desac_1801"/>
<dbReference type="GO" id="GO:0032259">
    <property type="term" value="P:methylation"/>
    <property type="evidence" value="ECO:0007669"/>
    <property type="project" value="UniProtKB-KW"/>
</dbReference>
<dbReference type="Pfam" id="PF02353">
    <property type="entry name" value="CMAS"/>
    <property type="match status" value="1"/>
</dbReference>